<sequence length="328" mass="36597">MRVSAFTARDLFGRQLALVTVLVSGGETGVVWDFLSRWNAKRGITRAQMESQTRAQEPDNANESLPFEQLDVSCLPEVRVNTTFKFQIVRPEWRNSIDLGRKRQVFSALRNVLVCTTDVQGRLFLLDAAEQDSETDSVDEIMDRWKSQIEALMRMQQSGWLLSVLDASVSEVQIPPVGEKEREDDHVVSPMLSSPLPVVLLVRVGSSASPLSSKFESLLRQTREEIAAGNHIRERKSSDDGETETPEERVQCELMFCQDFDRQAPLLQPREEPGSAVDQTSPIECAAGPARNAEQKGRKVQAEVHGIRPTTYTGGAEQTIEGGKREEG</sequence>
<evidence type="ECO:0000313" key="2">
    <source>
        <dbReference type="EMBL" id="CEM51203.1"/>
    </source>
</evidence>
<feature type="region of interest" description="Disordered" evidence="1">
    <location>
        <begin position="269"/>
        <end position="328"/>
    </location>
</feature>
<dbReference type="AlphaFoldDB" id="A0A0G4I2Y3"/>
<protein>
    <submittedName>
        <fullName evidence="2">Uncharacterized protein</fullName>
    </submittedName>
</protein>
<accession>A0A0G4I2Y3</accession>
<dbReference type="EMBL" id="CDMZ01004873">
    <property type="protein sequence ID" value="CEM51203.1"/>
    <property type="molecule type" value="Genomic_DNA"/>
</dbReference>
<reference evidence="2" key="1">
    <citation type="submission" date="2014-11" db="EMBL/GenBank/DDBJ databases">
        <authorList>
            <person name="Otto D Thomas"/>
            <person name="Naeem Raeece"/>
        </authorList>
    </citation>
    <scope>NUCLEOTIDE SEQUENCE</scope>
</reference>
<name>A0A0G4I2Y3_9ALVE</name>
<feature type="region of interest" description="Disordered" evidence="1">
    <location>
        <begin position="229"/>
        <end position="248"/>
    </location>
</feature>
<proteinExistence type="predicted"/>
<gene>
    <name evidence="2" type="ORF">Cvel_1725</name>
</gene>
<dbReference type="VEuPathDB" id="CryptoDB:Cvel_1725"/>
<feature type="compositionally biased region" description="Basic and acidic residues" evidence="1">
    <location>
        <begin position="229"/>
        <end position="239"/>
    </location>
</feature>
<feature type="compositionally biased region" description="Basic and acidic residues" evidence="1">
    <location>
        <begin position="293"/>
        <end position="306"/>
    </location>
</feature>
<organism evidence="2">
    <name type="scientific">Chromera velia CCMP2878</name>
    <dbReference type="NCBI Taxonomy" id="1169474"/>
    <lineage>
        <taxon>Eukaryota</taxon>
        <taxon>Sar</taxon>
        <taxon>Alveolata</taxon>
        <taxon>Colpodellida</taxon>
        <taxon>Chromeraceae</taxon>
        <taxon>Chromera</taxon>
    </lineage>
</organism>
<evidence type="ECO:0000256" key="1">
    <source>
        <dbReference type="SAM" id="MobiDB-lite"/>
    </source>
</evidence>